<dbReference type="Pfam" id="PF01612">
    <property type="entry name" value="DNA_pol_A_exo1"/>
    <property type="match status" value="1"/>
</dbReference>
<dbReference type="GO" id="GO:0000166">
    <property type="term" value="F:nucleotide binding"/>
    <property type="evidence" value="ECO:0007669"/>
    <property type="project" value="InterPro"/>
</dbReference>
<evidence type="ECO:0000256" key="5">
    <source>
        <dbReference type="ARBA" id="ARBA00022835"/>
    </source>
</evidence>
<evidence type="ECO:0000256" key="7">
    <source>
        <dbReference type="ARBA" id="ARBA00023158"/>
    </source>
</evidence>
<dbReference type="InterPro" id="IPR002562">
    <property type="entry name" value="3'-5'_exonuclease_dom"/>
</dbReference>
<keyword evidence="7" id="KW-0943">RNA-mediated gene silencing</keyword>
<dbReference type="Proteomes" id="UP000053144">
    <property type="component" value="Chromosome 10"/>
</dbReference>
<dbReference type="AlphaFoldDB" id="A0A0L9VM91"/>
<protein>
    <recommendedName>
        <fullName evidence="11">HRDC domain-containing protein</fullName>
    </recommendedName>
</protein>
<evidence type="ECO:0000313" key="12">
    <source>
        <dbReference type="EMBL" id="KOM56083.1"/>
    </source>
</evidence>
<dbReference type="SUPFAM" id="SSF53098">
    <property type="entry name" value="Ribonuclease H-like"/>
    <property type="match status" value="1"/>
</dbReference>
<keyword evidence="5" id="KW-0271">Exosome</keyword>
<keyword evidence="6" id="KW-0269">Exonuclease</keyword>
<dbReference type="GO" id="GO:0003727">
    <property type="term" value="F:single-stranded RNA binding"/>
    <property type="evidence" value="ECO:0007669"/>
    <property type="project" value="TreeGrafter"/>
</dbReference>
<dbReference type="CDD" id="cd06147">
    <property type="entry name" value="Rrp6p_like_exo"/>
    <property type="match status" value="1"/>
</dbReference>
<dbReference type="STRING" id="3914.A0A0L9VM91"/>
<accession>A0A0L9VM91</accession>
<evidence type="ECO:0000256" key="9">
    <source>
        <dbReference type="ARBA" id="ARBA00043957"/>
    </source>
</evidence>
<keyword evidence="8" id="KW-0539">Nucleus</keyword>
<feature type="compositionally biased region" description="Polar residues" evidence="10">
    <location>
        <begin position="905"/>
        <end position="922"/>
    </location>
</feature>
<comment type="similarity">
    <text evidence="9">Belongs to the exosome component 10/RRP6 family.</text>
</comment>
<dbReference type="FunFam" id="1.10.150.80:FF:000001">
    <property type="entry name" value="Putative exosome component 10"/>
    <property type="match status" value="1"/>
</dbReference>
<dbReference type="GO" id="GO:0071037">
    <property type="term" value="P:nuclear polyadenylation-dependent snRNA catabolic process"/>
    <property type="evidence" value="ECO:0007669"/>
    <property type="project" value="TreeGrafter"/>
</dbReference>
<dbReference type="InterPro" id="IPR049559">
    <property type="entry name" value="Rrp6p-like_exo"/>
</dbReference>
<dbReference type="SUPFAM" id="SSF47819">
    <property type="entry name" value="HRDC-like"/>
    <property type="match status" value="1"/>
</dbReference>
<gene>
    <name evidence="12" type="ORF">LR48_Vigan10g197500</name>
</gene>
<dbReference type="InterPro" id="IPR045092">
    <property type="entry name" value="Rrp6-like"/>
</dbReference>
<feature type="compositionally biased region" description="Basic and acidic residues" evidence="10">
    <location>
        <begin position="883"/>
        <end position="904"/>
    </location>
</feature>
<dbReference type="GO" id="GO:0000176">
    <property type="term" value="C:nuclear exosome (RNase complex)"/>
    <property type="evidence" value="ECO:0007669"/>
    <property type="project" value="InterPro"/>
</dbReference>
<organism evidence="12 13">
    <name type="scientific">Phaseolus angularis</name>
    <name type="common">Azuki bean</name>
    <name type="synonym">Vigna angularis</name>
    <dbReference type="NCBI Taxonomy" id="3914"/>
    <lineage>
        <taxon>Eukaryota</taxon>
        <taxon>Viridiplantae</taxon>
        <taxon>Streptophyta</taxon>
        <taxon>Embryophyta</taxon>
        <taxon>Tracheophyta</taxon>
        <taxon>Spermatophyta</taxon>
        <taxon>Magnoliopsida</taxon>
        <taxon>eudicotyledons</taxon>
        <taxon>Gunneridae</taxon>
        <taxon>Pentapetalae</taxon>
        <taxon>rosids</taxon>
        <taxon>fabids</taxon>
        <taxon>Fabales</taxon>
        <taxon>Fabaceae</taxon>
        <taxon>Papilionoideae</taxon>
        <taxon>50 kb inversion clade</taxon>
        <taxon>NPAAA clade</taxon>
        <taxon>indigoferoid/millettioid clade</taxon>
        <taxon>Phaseoleae</taxon>
        <taxon>Vigna</taxon>
    </lineage>
</organism>
<dbReference type="GO" id="GO:0071038">
    <property type="term" value="P:TRAMP-dependent tRNA surveillance pathway"/>
    <property type="evidence" value="ECO:0007669"/>
    <property type="project" value="TreeGrafter"/>
</dbReference>
<dbReference type="PANTHER" id="PTHR12124:SF47">
    <property type="entry name" value="EXOSOME COMPONENT 10"/>
    <property type="match status" value="1"/>
</dbReference>
<feature type="region of interest" description="Disordered" evidence="10">
    <location>
        <begin position="883"/>
        <end position="940"/>
    </location>
</feature>
<dbReference type="PANTHER" id="PTHR12124">
    <property type="entry name" value="POLYMYOSITIS/SCLERODERMA AUTOANTIGEN-RELATED"/>
    <property type="match status" value="1"/>
</dbReference>
<feature type="region of interest" description="Disordered" evidence="10">
    <location>
        <begin position="844"/>
        <end position="864"/>
    </location>
</feature>
<dbReference type="GO" id="GO:0000467">
    <property type="term" value="P:exonucleolytic trimming to generate mature 3'-end of 5.8S rRNA from tricistronic rRNA transcript (SSU-rRNA, 5.8S rRNA, LSU-rRNA)"/>
    <property type="evidence" value="ECO:0007669"/>
    <property type="project" value="InterPro"/>
</dbReference>
<dbReference type="GO" id="GO:0005730">
    <property type="term" value="C:nucleolus"/>
    <property type="evidence" value="ECO:0007669"/>
    <property type="project" value="TreeGrafter"/>
</dbReference>
<dbReference type="GO" id="GO:0071036">
    <property type="term" value="P:nuclear polyadenylation-dependent snoRNA catabolic process"/>
    <property type="evidence" value="ECO:0007669"/>
    <property type="project" value="TreeGrafter"/>
</dbReference>
<dbReference type="GO" id="GO:0071039">
    <property type="term" value="P:nuclear polyadenylation-dependent CUT catabolic process"/>
    <property type="evidence" value="ECO:0007669"/>
    <property type="project" value="TreeGrafter"/>
</dbReference>
<dbReference type="OMA" id="FIHPLEM"/>
<evidence type="ECO:0000256" key="1">
    <source>
        <dbReference type="ARBA" id="ARBA00004123"/>
    </source>
</evidence>
<evidence type="ECO:0000256" key="6">
    <source>
        <dbReference type="ARBA" id="ARBA00022839"/>
    </source>
</evidence>
<evidence type="ECO:0000259" key="11">
    <source>
        <dbReference type="PROSITE" id="PS50967"/>
    </source>
</evidence>
<dbReference type="InterPro" id="IPR036397">
    <property type="entry name" value="RNaseH_sf"/>
</dbReference>
<dbReference type="GO" id="GO:0071044">
    <property type="term" value="P:histone mRNA catabolic process"/>
    <property type="evidence" value="ECO:0007669"/>
    <property type="project" value="TreeGrafter"/>
</dbReference>
<dbReference type="Gene3D" id="1.10.150.80">
    <property type="entry name" value="HRDC domain"/>
    <property type="match status" value="1"/>
</dbReference>
<dbReference type="InterPro" id="IPR002121">
    <property type="entry name" value="HRDC_dom"/>
</dbReference>
<evidence type="ECO:0000256" key="2">
    <source>
        <dbReference type="ARBA" id="ARBA00022552"/>
    </source>
</evidence>
<dbReference type="EMBL" id="CM003380">
    <property type="protein sequence ID" value="KOM56083.1"/>
    <property type="molecule type" value="Genomic_DNA"/>
</dbReference>
<feature type="domain" description="HRDC" evidence="11">
    <location>
        <begin position="471"/>
        <end position="551"/>
    </location>
</feature>
<dbReference type="SMART" id="SM00474">
    <property type="entry name" value="35EXOc"/>
    <property type="match status" value="1"/>
</dbReference>
<dbReference type="GO" id="GO:0000175">
    <property type="term" value="F:3'-5'-RNA exonuclease activity"/>
    <property type="evidence" value="ECO:0007669"/>
    <property type="project" value="InterPro"/>
</dbReference>
<dbReference type="GO" id="GO:0071051">
    <property type="term" value="P:poly(A)-dependent snoRNA 3'-end processing"/>
    <property type="evidence" value="ECO:0007669"/>
    <property type="project" value="TreeGrafter"/>
</dbReference>
<dbReference type="GO" id="GO:0080188">
    <property type="term" value="P:gene silencing by siRNA-directed DNA methylation"/>
    <property type="evidence" value="ECO:0007669"/>
    <property type="project" value="UniProtKB-ARBA"/>
</dbReference>
<dbReference type="Gramene" id="KOM56083">
    <property type="protein sequence ID" value="KOM56083"/>
    <property type="gene ID" value="LR48_Vigan10g197500"/>
</dbReference>
<evidence type="ECO:0000256" key="4">
    <source>
        <dbReference type="ARBA" id="ARBA00022801"/>
    </source>
</evidence>
<dbReference type="PROSITE" id="PS50967">
    <property type="entry name" value="HRDC"/>
    <property type="match status" value="1"/>
</dbReference>
<evidence type="ECO:0000256" key="8">
    <source>
        <dbReference type="ARBA" id="ARBA00023242"/>
    </source>
</evidence>
<proteinExistence type="inferred from homology"/>
<name>A0A0L9VM91_PHAAN</name>
<dbReference type="InterPro" id="IPR012588">
    <property type="entry name" value="Exosome-assoc_fac_Rrp6_N"/>
</dbReference>
<dbReference type="InterPro" id="IPR044876">
    <property type="entry name" value="HRDC_dom_sf"/>
</dbReference>
<keyword evidence="2" id="KW-0698">rRNA processing</keyword>
<dbReference type="InterPro" id="IPR012337">
    <property type="entry name" value="RNaseH-like_sf"/>
</dbReference>
<sequence>MDVDNDQPSAAAAKAQALQTLAAGPLSSSVAKLAASSRCLPSNKDFHFYRNFEEFKVPVEEIARESRSMLEAIGAAAHAAFPADVDDAYDWLVNVNDDVLERFDASMDEFRRHREEDKTGHSAKHPMEEDGFQLVSRKKKGVRGNVIPGTGSEASPATPGVTVATKDKKTMGSKPKVPFHIPTIRRPQDEYSIVVNNANMPFEHVWLQSSDDGTRFIHPLEMLSVLDFVDRNPGDVVPMKPPSIDNTPFKLVEEVKDLKELAARLRSVNEFSVDLEHNQYRSFQGLTCLMQISTRAEDFVVDTLKLRIHIGPYLRDVFKDPSKKKVMHGADRDILWLQRDFGIYVCNLFDTHQASKLLGLERNSLEYILYHFCEVTANKDYQNAEWRLRPLPDEMLRYAREDTHYLLYIYDLMRIKLFALSKESESSESTDTPLVEVYKRSYDVCMQLYEKELLTENSYLHIYGLQGAGFNAQQLAIVSGLCEWRDIVARAEDESTGYVLPNKSVLEIAKQIPLTTSKLRRLVKSKHPYVEHNLDTVVSIIRHSIQNAAAFEEASQLLKEAQAAAVSWAKTRRKAMVMVEGWDGCRNMVEKRLRLLVMDCFMVMEVVFSDTLREVGPNLGGRWPEEATWALDVVPVIDGTEVPQFHKQDSKETSLHQDTNVQIKIKSSSLTSEPARVSVTVSEQDRDANVGALSPEKGNRTTVQVLKKPPGAFGAFLGNSASKRKLGPDKGKEDIKLEHIRSSVSLPFHSFLGSSEKSEPTVETPSVASEMLEPTKPVSDIVSASPLDEIIMLESDTGAESMELNNLENYNVRMEKNSGVFTSEKEDKEPVSLMELSSNFKKCFHSNDQNNKTRQHGKTEQSSGVVQLKAFDYEAARKHVEFGEHTKHASSRDCGEVEVSDSKQRSTIGQEQASNSTKQLQQGKRRQAFPASGNRSATFR</sequence>
<keyword evidence="3" id="KW-0540">Nuclease</keyword>
<dbReference type="Gene3D" id="3.30.420.10">
    <property type="entry name" value="Ribonuclease H-like superfamily/Ribonuclease H"/>
    <property type="match status" value="1"/>
</dbReference>
<dbReference type="Pfam" id="PF00570">
    <property type="entry name" value="HRDC"/>
    <property type="match status" value="1"/>
</dbReference>
<keyword evidence="4" id="KW-0378">Hydrolase</keyword>
<dbReference type="InterPro" id="IPR010997">
    <property type="entry name" value="HRDC-like_sf"/>
</dbReference>
<dbReference type="Pfam" id="PF08066">
    <property type="entry name" value="PMC2NT"/>
    <property type="match status" value="1"/>
</dbReference>
<evidence type="ECO:0000256" key="3">
    <source>
        <dbReference type="ARBA" id="ARBA00022722"/>
    </source>
</evidence>
<dbReference type="GO" id="GO:0071040">
    <property type="term" value="P:nuclear polyadenylation-dependent antisense transcript catabolic process"/>
    <property type="evidence" value="ECO:0007669"/>
    <property type="project" value="TreeGrafter"/>
</dbReference>
<dbReference type="GO" id="GO:0071035">
    <property type="term" value="P:nuclear polyadenylation-dependent rRNA catabolic process"/>
    <property type="evidence" value="ECO:0007669"/>
    <property type="project" value="TreeGrafter"/>
</dbReference>
<comment type="subcellular location">
    <subcellularLocation>
        <location evidence="1">Nucleus</location>
    </subcellularLocation>
</comment>
<dbReference type="FunFam" id="3.30.420.10:FF:000065">
    <property type="entry name" value="Protein RRP6-like 2 isoform A"/>
    <property type="match status" value="1"/>
</dbReference>
<reference evidence="13" key="1">
    <citation type="journal article" date="2015" name="Proc. Natl. Acad. Sci. U.S.A.">
        <title>Genome sequencing of adzuki bean (Vigna angularis) provides insight into high starch and low fat accumulation and domestication.</title>
        <authorList>
            <person name="Yang K."/>
            <person name="Tian Z."/>
            <person name="Chen C."/>
            <person name="Luo L."/>
            <person name="Zhao B."/>
            <person name="Wang Z."/>
            <person name="Yu L."/>
            <person name="Li Y."/>
            <person name="Sun Y."/>
            <person name="Li W."/>
            <person name="Chen Y."/>
            <person name="Li Y."/>
            <person name="Zhang Y."/>
            <person name="Ai D."/>
            <person name="Zhao J."/>
            <person name="Shang C."/>
            <person name="Ma Y."/>
            <person name="Wu B."/>
            <person name="Wang M."/>
            <person name="Gao L."/>
            <person name="Sun D."/>
            <person name="Zhang P."/>
            <person name="Guo F."/>
            <person name="Wang W."/>
            <person name="Li Y."/>
            <person name="Wang J."/>
            <person name="Varshney R.K."/>
            <person name="Wang J."/>
            <person name="Ling H.Q."/>
            <person name="Wan P."/>
        </authorList>
    </citation>
    <scope>NUCLEOTIDE SEQUENCE</scope>
    <source>
        <strain evidence="13">cv. Jingnong 6</strain>
    </source>
</reference>
<evidence type="ECO:0000313" key="13">
    <source>
        <dbReference type="Proteomes" id="UP000053144"/>
    </source>
</evidence>
<evidence type="ECO:0000256" key="10">
    <source>
        <dbReference type="SAM" id="MobiDB-lite"/>
    </source>
</evidence>